<evidence type="ECO:0000313" key="1">
    <source>
        <dbReference type="EMBL" id="ECT8495265.1"/>
    </source>
</evidence>
<dbReference type="EMBL" id="AAKOBS010000002">
    <property type="protein sequence ID" value="ECT8495265.1"/>
    <property type="molecule type" value="Genomic_DNA"/>
</dbReference>
<reference evidence="1" key="1">
    <citation type="submission" date="2018-07" db="EMBL/GenBank/DDBJ databases">
        <authorList>
            <consortium name="PulseNet: The National Subtyping Network for Foodborne Disease Surveillance"/>
            <person name="Tarr C.L."/>
            <person name="Trees E."/>
            <person name="Katz L.S."/>
            <person name="Carleton-Romer H.A."/>
            <person name="Stroika S."/>
            <person name="Kucerova Z."/>
            <person name="Roache K.F."/>
            <person name="Sabol A.L."/>
            <person name="Besser J."/>
            <person name="Gerner-Smidt P."/>
        </authorList>
    </citation>
    <scope>NUCLEOTIDE SEQUENCE [LARGE SCALE GENOMIC DNA]</scope>
    <source>
        <strain evidence="1">PNUSAS006183</strain>
    </source>
</reference>
<proteinExistence type="predicted"/>
<protein>
    <submittedName>
        <fullName evidence="1">ANR family transcriptional regulator</fullName>
    </submittedName>
</protein>
<dbReference type="InterPro" id="IPR047666">
    <property type="entry name" value="ANR_neg_reg"/>
</dbReference>
<dbReference type="NCBIfam" id="NF033650">
    <property type="entry name" value="ANR_neg_reg"/>
    <property type="match status" value="1"/>
</dbReference>
<accession>A0A602YWT5</accession>
<comment type="caution">
    <text evidence="1">The sequence shown here is derived from an EMBL/GenBank/DDBJ whole genome shotgun (WGS) entry which is preliminary data.</text>
</comment>
<dbReference type="Proteomes" id="UP000839894">
    <property type="component" value="Unassembled WGS sequence"/>
</dbReference>
<organism evidence="1">
    <name type="scientific">Salmonella enterica subsp. enterica serovar Pensacola</name>
    <dbReference type="NCBI Taxonomy" id="34042"/>
    <lineage>
        <taxon>Bacteria</taxon>
        <taxon>Pseudomonadati</taxon>
        <taxon>Pseudomonadota</taxon>
        <taxon>Gammaproteobacteria</taxon>
        <taxon>Enterobacterales</taxon>
        <taxon>Enterobacteriaceae</taxon>
        <taxon>Salmonella</taxon>
    </lineage>
</organism>
<dbReference type="AlphaFoldDB" id="A0A602YWT5"/>
<sequence length="75" mass="8657">MADVSDYARSTYRCYAVGATRCEQAGEYLEAARLWEKASMRPCKSRARKWAEDRAAFCRHAATGRWSESYGRKRV</sequence>
<name>A0A602YWT5_SALET</name>
<gene>
    <name evidence="1" type="ORF">BWQ27_03350</name>
</gene>